<dbReference type="STRING" id="6186.A0A183JCE9"/>
<sequence>MQQLNVTGLVEYQKKLGNRLPIDPFHSSSTLSKLRSILGWRPTGWSYRQSNNTQTSMKPPRNGIVLEQKKGDIHIYGKFSDGYMFRTRSYFVFLYFQDQYLKSNTEVC</sequence>
<protein>
    <submittedName>
        <fullName evidence="1">Transposase</fullName>
    </submittedName>
</protein>
<organism evidence="1">
    <name type="scientific">Schistosoma curassoni</name>
    <dbReference type="NCBI Taxonomy" id="6186"/>
    <lineage>
        <taxon>Eukaryota</taxon>
        <taxon>Metazoa</taxon>
        <taxon>Spiralia</taxon>
        <taxon>Lophotrochozoa</taxon>
        <taxon>Platyhelminthes</taxon>
        <taxon>Trematoda</taxon>
        <taxon>Digenea</taxon>
        <taxon>Strigeidida</taxon>
        <taxon>Schistosomatoidea</taxon>
        <taxon>Schistosomatidae</taxon>
        <taxon>Schistosoma</taxon>
    </lineage>
</organism>
<reference evidence="1" key="1">
    <citation type="submission" date="2016-06" db="UniProtKB">
        <authorList>
            <consortium name="WormBaseParasite"/>
        </authorList>
    </citation>
    <scope>IDENTIFICATION</scope>
</reference>
<dbReference type="AlphaFoldDB" id="A0A183JCE9"/>
<evidence type="ECO:0000313" key="1">
    <source>
        <dbReference type="WBParaSite" id="SCUD_0000035601-mRNA-1"/>
    </source>
</evidence>
<dbReference type="WBParaSite" id="SCUD_0000035601-mRNA-1">
    <property type="protein sequence ID" value="SCUD_0000035601-mRNA-1"/>
    <property type="gene ID" value="SCUD_0000035601"/>
</dbReference>
<proteinExistence type="predicted"/>
<dbReference type="Gene3D" id="3.40.50.12650">
    <property type="match status" value="1"/>
</dbReference>
<accession>A0A183JCE9</accession>
<name>A0A183JCE9_9TREM</name>